<dbReference type="EC" id="3.5.1.-" evidence="2"/>
<evidence type="ECO:0000313" key="3">
    <source>
        <dbReference type="Proteomes" id="UP001596157"/>
    </source>
</evidence>
<gene>
    <name evidence="2" type="ORF">ACFPM7_01640</name>
</gene>
<dbReference type="SUPFAM" id="SSF102588">
    <property type="entry name" value="LmbE-like"/>
    <property type="match status" value="1"/>
</dbReference>
<protein>
    <submittedName>
        <fullName evidence="2">PIG-L deacetylase family protein</fullName>
        <ecNumber evidence="2">3.5.1.-</ecNumber>
    </submittedName>
</protein>
<reference evidence="3" key="1">
    <citation type="journal article" date="2019" name="Int. J. Syst. Evol. Microbiol.">
        <title>The Global Catalogue of Microorganisms (GCM) 10K type strain sequencing project: providing services to taxonomists for standard genome sequencing and annotation.</title>
        <authorList>
            <consortium name="The Broad Institute Genomics Platform"/>
            <consortium name="The Broad Institute Genome Sequencing Center for Infectious Disease"/>
            <person name="Wu L."/>
            <person name="Ma J."/>
        </authorList>
    </citation>
    <scope>NUCLEOTIDE SEQUENCE [LARGE SCALE GENOMIC DNA]</scope>
    <source>
        <strain evidence="3">CCUG 59778</strain>
    </source>
</reference>
<keyword evidence="2" id="KW-0378">Hydrolase</keyword>
<organism evidence="2 3">
    <name type="scientific">Actinokineospora guangxiensis</name>
    <dbReference type="NCBI Taxonomy" id="1490288"/>
    <lineage>
        <taxon>Bacteria</taxon>
        <taxon>Bacillati</taxon>
        <taxon>Actinomycetota</taxon>
        <taxon>Actinomycetes</taxon>
        <taxon>Pseudonocardiales</taxon>
        <taxon>Pseudonocardiaceae</taxon>
        <taxon>Actinokineospora</taxon>
    </lineage>
</organism>
<sequence>MPRPASEPGTVLVLSPHPDDDVIACGGTIAARTAAGARVVVAVVTDGAASHTAVLGIHADPSPAELAEVRRAEATAAAKVLGVSDVRFLGHADTGLAATLPRLREQLLELFAELDPAEVFLPHDVRELHGDHRLTGEVAVACLAELGSAPALRKYVVWDERTEAEFAFTSREPTDAEPAAGERLVAFDITAHRDAKRAALAEHRTQVELYAPGQTRPVVPLAFQRRVLDRAAESFWLSPTELP</sequence>
<dbReference type="PANTHER" id="PTHR12993:SF29">
    <property type="entry name" value="BLR3841 PROTEIN"/>
    <property type="match status" value="1"/>
</dbReference>
<dbReference type="PANTHER" id="PTHR12993">
    <property type="entry name" value="N-ACETYLGLUCOSAMINYL-PHOSPHATIDYLINOSITOL DE-N-ACETYLASE-RELATED"/>
    <property type="match status" value="1"/>
</dbReference>
<proteinExistence type="predicted"/>
<keyword evidence="1" id="KW-0862">Zinc</keyword>
<dbReference type="InterPro" id="IPR003737">
    <property type="entry name" value="GlcNAc_PI_deacetylase-related"/>
</dbReference>
<dbReference type="InterPro" id="IPR024078">
    <property type="entry name" value="LmbE-like_dom_sf"/>
</dbReference>
<dbReference type="Proteomes" id="UP001596157">
    <property type="component" value="Unassembled WGS sequence"/>
</dbReference>
<evidence type="ECO:0000313" key="2">
    <source>
        <dbReference type="EMBL" id="MFC5285741.1"/>
    </source>
</evidence>
<evidence type="ECO:0000256" key="1">
    <source>
        <dbReference type="ARBA" id="ARBA00022833"/>
    </source>
</evidence>
<dbReference type="Pfam" id="PF02585">
    <property type="entry name" value="PIG-L"/>
    <property type="match status" value="1"/>
</dbReference>
<dbReference type="RefSeq" id="WP_378242964.1">
    <property type="nucleotide sequence ID" value="NZ_JBHSKF010000001.1"/>
</dbReference>
<comment type="caution">
    <text evidence="2">The sequence shown here is derived from an EMBL/GenBank/DDBJ whole genome shotgun (WGS) entry which is preliminary data.</text>
</comment>
<accession>A0ABW0EIB3</accession>
<keyword evidence="3" id="KW-1185">Reference proteome</keyword>
<dbReference type="GO" id="GO:0016787">
    <property type="term" value="F:hydrolase activity"/>
    <property type="evidence" value="ECO:0007669"/>
    <property type="project" value="UniProtKB-KW"/>
</dbReference>
<dbReference type="EMBL" id="JBHSKF010000001">
    <property type="protein sequence ID" value="MFC5285741.1"/>
    <property type="molecule type" value="Genomic_DNA"/>
</dbReference>
<name>A0ABW0EIB3_9PSEU</name>
<dbReference type="Gene3D" id="3.40.50.10320">
    <property type="entry name" value="LmbE-like"/>
    <property type="match status" value="1"/>
</dbReference>